<reference evidence="1 2" key="1">
    <citation type="submission" date="2020-06" db="EMBL/GenBank/DDBJ databases">
        <title>Transcriptomic and genomic resources for Thalictrum thalictroides and T. hernandezii: Facilitating candidate gene discovery in an emerging model plant lineage.</title>
        <authorList>
            <person name="Arias T."/>
            <person name="Riano-Pachon D.M."/>
            <person name="Di Stilio V.S."/>
        </authorList>
    </citation>
    <scope>NUCLEOTIDE SEQUENCE [LARGE SCALE GENOMIC DNA]</scope>
    <source>
        <strain evidence="2">cv. WT478/WT964</strain>
        <tissue evidence="1">Leaves</tissue>
    </source>
</reference>
<sequence>MSQNLFLRYLFTSVDSSYFSTNAYPFATRPCLLVVSRCLLNGLEDGRQTYNQTVWCIASALSPFHNKHVPKTDCLRLELKMRGCHVSFYIFWQDGKLYKQNHITSIY</sequence>
<gene>
    <name evidence="1" type="ORF">FRX31_034166</name>
</gene>
<evidence type="ECO:0000313" key="1">
    <source>
        <dbReference type="EMBL" id="KAF5176248.1"/>
    </source>
</evidence>
<dbReference type="AlphaFoldDB" id="A0A7J6UUU7"/>
<comment type="caution">
    <text evidence="1">The sequence shown here is derived from an EMBL/GenBank/DDBJ whole genome shotgun (WGS) entry which is preliminary data.</text>
</comment>
<accession>A0A7J6UUU7</accession>
<dbReference type="EMBL" id="JABWDY010043012">
    <property type="protein sequence ID" value="KAF5176248.1"/>
    <property type="molecule type" value="Genomic_DNA"/>
</dbReference>
<organism evidence="1 2">
    <name type="scientific">Thalictrum thalictroides</name>
    <name type="common">Rue-anemone</name>
    <name type="synonym">Anemone thalictroides</name>
    <dbReference type="NCBI Taxonomy" id="46969"/>
    <lineage>
        <taxon>Eukaryota</taxon>
        <taxon>Viridiplantae</taxon>
        <taxon>Streptophyta</taxon>
        <taxon>Embryophyta</taxon>
        <taxon>Tracheophyta</taxon>
        <taxon>Spermatophyta</taxon>
        <taxon>Magnoliopsida</taxon>
        <taxon>Ranunculales</taxon>
        <taxon>Ranunculaceae</taxon>
        <taxon>Thalictroideae</taxon>
        <taxon>Thalictrum</taxon>
    </lineage>
</organism>
<dbReference type="Proteomes" id="UP000554482">
    <property type="component" value="Unassembled WGS sequence"/>
</dbReference>
<evidence type="ECO:0000313" key="2">
    <source>
        <dbReference type="Proteomes" id="UP000554482"/>
    </source>
</evidence>
<proteinExistence type="predicted"/>
<name>A0A7J6UUU7_THATH</name>
<keyword evidence="2" id="KW-1185">Reference proteome</keyword>
<protein>
    <submittedName>
        <fullName evidence="1">Uncharacterized protein</fullName>
    </submittedName>
</protein>